<evidence type="ECO:0000313" key="9">
    <source>
        <dbReference type="Proteomes" id="UP001341840"/>
    </source>
</evidence>
<evidence type="ECO:0000256" key="4">
    <source>
        <dbReference type="ARBA" id="ARBA00023163"/>
    </source>
</evidence>
<keyword evidence="4" id="KW-0804">Transcription</keyword>
<keyword evidence="9" id="KW-1185">Reference proteome</keyword>
<dbReference type="PANTHER" id="PTHR47693">
    <property type="entry name" value="BZIP TRANSCRIPTION FACTOR RISBZ3-RELATED"/>
    <property type="match status" value="1"/>
</dbReference>
<evidence type="ECO:0000256" key="6">
    <source>
        <dbReference type="SAM" id="Coils"/>
    </source>
</evidence>
<evidence type="ECO:0000313" key="8">
    <source>
        <dbReference type="EMBL" id="MED6175883.1"/>
    </source>
</evidence>
<evidence type="ECO:0008006" key="10">
    <source>
        <dbReference type="Google" id="ProtNLM"/>
    </source>
</evidence>
<dbReference type="CDD" id="cd14702">
    <property type="entry name" value="bZIP_plant_GBF1"/>
    <property type="match status" value="1"/>
</dbReference>
<reference evidence="8 9" key="1">
    <citation type="journal article" date="2023" name="Plants (Basel)">
        <title>Bridging the Gap: Combining Genomics and Transcriptomics Approaches to Understand Stylosanthes scabra, an Orphan Legume from the Brazilian Caatinga.</title>
        <authorList>
            <person name="Ferreira-Neto J.R.C."/>
            <person name="da Silva M.D."/>
            <person name="Binneck E."/>
            <person name="de Melo N.F."/>
            <person name="da Silva R.H."/>
            <person name="de Melo A.L.T.M."/>
            <person name="Pandolfi V."/>
            <person name="Bustamante F.O."/>
            <person name="Brasileiro-Vidal A.C."/>
            <person name="Benko-Iseppon A.M."/>
        </authorList>
    </citation>
    <scope>NUCLEOTIDE SEQUENCE [LARGE SCALE GENOMIC DNA]</scope>
    <source>
        <tissue evidence="8">Leaves</tissue>
    </source>
</reference>
<proteinExistence type="predicted"/>
<protein>
    <recommendedName>
        <fullName evidence="10">BZIP domain-containing protein</fullName>
    </recommendedName>
</protein>
<dbReference type="InterPro" id="IPR044168">
    <property type="entry name" value="RISBZ3/4/5"/>
</dbReference>
<comment type="caution">
    <text evidence="8">The sequence shown here is derived from an EMBL/GenBank/DDBJ whole genome shotgun (WGS) entry which is preliminary data.</text>
</comment>
<evidence type="ECO:0000256" key="1">
    <source>
        <dbReference type="ARBA" id="ARBA00004123"/>
    </source>
</evidence>
<evidence type="ECO:0000256" key="2">
    <source>
        <dbReference type="ARBA" id="ARBA00023015"/>
    </source>
</evidence>
<keyword evidence="2" id="KW-0805">Transcription regulation</keyword>
<dbReference type="Gene3D" id="1.20.5.170">
    <property type="match status" value="1"/>
</dbReference>
<sequence length="145" mass="17017">MARRSRRRKQAHLADLEMQVKTGVQAVEKLKLENASLYKEFNDARQQFHEANTRAKVQRKEVRSKRNRRRRRRKQRNRAWKALNQRLDHAMTWARSDSGPTPRHGRALTTPRRGLSPLTTPRRGAPRPNPRQNQVTACSRRGQAP</sequence>
<dbReference type="InterPro" id="IPR045314">
    <property type="entry name" value="bZIP_plant_GBF1"/>
</dbReference>
<organism evidence="8 9">
    <name type="scientific">Stylosanthes scabra</name>
    <dbReference type="NCBI Taxonomy" id="79078"/>
    <lineage>
        <taxon>Eukaryota</taxon>
        <taxon>Viridiplantae</taxon>
        <taxon>Streptophyta</taxon>
        <taxon>Embryophyta</taxon>
        <taxon>Tracheophyta</taxon>
        <taxon>Spermatophyta</taxon>
        <taxon>Magnoliopsida</taxon>
        <taxon>eudicotyledons</taxon>
        <taxon>Gunneridae</taxon>
        <taxon>Pentapetalae</taxon>
        <taxon>rosids</taxon>
        <taxon>fabids</taxon>
        <taxon>Fabales</taxon>
        <taxon>Fabaceae</taxon>
        <taxon>Papilionoideae</taxon>
        <taxon>50 kb inversion clade</taxon>
        <taxon>dalbergioids sensu lato</taxon>
        <taxon>Dalbergieae</taxon>
        <taxon>Pterocarpus clade</taxon>
        <taxon>Stylosanthes</taxon>
    </lineage>
</organism>
<name>A0ABU6VUM7_9FABA</name>
<feature type="compositionally biased region" description="Basic and acidic residues" evidence="7">
    <location>
        <begin position="49"/>
        <end position="61"/>
    </location>
</feature>
<dbReference type="PANTHER" id="PTHR47693:SF1">
    <property type="entry name" value="BZIP TRANSCRIPTION FACTOR RISBZ3"/>
    <property type="match status" value="1"/>
</dbReference>
<evidence type="ECO:0000256" key="5">
    <source>
        <dbReference type="ARBA" id="ARBA00023242"/>
    </source>
</evidence>
<comment type="subcellular location">
    <subcellularLocation>
        <location evidence="1">Nucleus</location>
    </subcellularLocation>
</comment>
<keyword evidence="3" id="KW-0238">DNA-binding</keyword>
<evidence type="ECO:0000256" key="3">
    <source>
        <dbReference type="ARBA" id="ARBA00023125"/>
    </source>
</evidence>
<accession>A0ABU6VUM7</accession>
<feature type="compositionally biased region" description="Basic residues" evidence="7">
    <location>
        <begin position="62"/>
        <end position="79"/>
    </location>
</feature>
<dbReference type="EMBL" id="JASCZI010152305">
    <property type="protein sequence ID" value="MED6175883.1"/>
    <property type="molecule type" value="Genomic_DNA"/>
</dbReference>
<feature type="coiled-coil region" evidence="6">
    <location>
        <begin position="13"/>
        <end position="47"/>
    </location>
</feature>
<gene>
    <name evidence="8" type="ORF">PIB30_082503</name>
</gene>
<keyword evidence="5" id="KW-0539">Nucleus</keyword>
<dbReference type="Proteomes" id="UP001341840">
    <property type="component" value="Unassembled WGS sequence"/>
</dbReference>
<keyword evidence="6" id="KW-0175">Coiled coil</keyword>
<feature type="region of interest" description="Disordered" evidence="7">
    <location>
        <begin position="49"/>
        <end position="145"/>
    </location>
</feature>
<evidence type="ECO:0000256" key="7">
    <source>
        <dbReference type="SAM" id="MobiDB-lite"/>
    </source>
</evidence>